<name>A0A1I1Y3K3_9BACT</name>
<evidence type="ECO:0000259" key="1">
    <source>
        <dbReference type="Pfam" id="PF05171"/>
    </source>
</evidence>
<dbReference type="GO" id="GO:0006826">
    <property type="term" value="P:iron ion transport"/>
    <property type="evidence" value="ECO:0007669"/>
    <property type="project" value="InterPro"/>
</dbReference>
<feature type="domain" description="Haemin-degrading HemS/ChuX" evidence="1">
    <location>
        <begin position="36"/>
        <end position="159"/>
    </location>
</feature>
<evidence type="ECO:0000313" key="3">
    <source>
        <dbReference type="Proteomes" id="UP000199400"/>
    </source>
</evidence>
<protein>
    <submittedName>
        <fullName evidence="2">Putative hemin transport protein</fullName>
    </submittedName>
</protein>
<dbReference type="CDD" id="cd16830">
    <property type="entry name" value="HemS-like_N"/>
    <property type="match status" value="1"/>
</dbReference>
<dbReference type="SUPFAM" id="SSF144064">
    <property type="entry name" value="Heme iron utilization protein-like"/>
    <property type="match status" value="1"/>
</dbReference>
<evidence type="ECO:0000313" key="2">
    <source>
        <dbReference type="EMBL" id="SFE14121.1"/>
    </source>
</evidence>
<dbReference type="CDD" id="cd16831">
    <property type="entry name" value="HemS-like_C"/>
    <property type="match status" value="1"/>
</dbReference>
<keyword evidence="3" id="KW-1185">Reference proteome</keyword>
<gene>
    <name evidence="2" type="ORF">SAMN02745121_03140</name>
</gene>
<dbReference type="STRING" id="54.SAMN02745121_03140"/>
<dbReference type="InterPro" id="IPR053733">
    <property type="entry name" value="Heme_Transport_Util_sf"/>
</dbReference>
<dbReference type="AlphaFoldDB" id="A0A1I1Y3K3"/>
<dbReference type="Proteomes" id="UP000199400">
    <property type="component" value="Unassembled WGS sequence"/>
</dbReference>
<dbReference type="InterPro" id="IPR007845">
    <property type="entry name" value="HemS/ChuX_dom"/>
</dbReference>
<proteinExistence type="predicted"/>
<dbReference type="OrthoDB" id="316630at2"/>
<reference evidence="3" key="1">
    <citation type="submission" date="2016-10" db="EMBL/GenBank/DDBJ databases">
        <authorList>
            <person name="Varghese N."/>
            <person name="Submissions S."/>
        </authorList>
    </citation>
    <scope>NUCLEOTIDE SEQUENCE [LARGE SCALE GENOMIC DNA]</scope>
    <source>
        <strain evidence="3">ATCC 25963</strain>
    </source>
</reference>
<organism evidence="2 3">
    <name type="scientific">Nannocystis exedens</name>
    <dbReference type="NCBI Taxonomy" id="54"/>
    <lineage>
        <taxon>Bacteria</taxon>
        <taxon>Pseudomonadati</taxon>
        <taxon>Myxococcota</taxon>
        <taxon>Polyangia</taxon>
        <taxon>Nannocystales</taxon>
        <taxon>Nannocystaceae</taxon>
        <taxon>Nannocystis</taxon>
    </lineage>
</organism>
<dbReference type="EMBL" id="FOMX01000009">
    <property type="protein sequence ID" value="SFE14121.1"/>
    <property type="molecule type" value="Genomic_DNA"/>
</dbReference>
<dbReference type="RefSeq" id="WP_096329785.1">
    <property type="nucleotide sequence ID" value="NZ_FOMX01000009.1"/>
</dbReference>
<accession>A0A1I1Y3K3</accession>
<sequence>MQPASTTPSTTLAHAWRDLRASEPKLRIRDAATRLGVSEAELRATECGTTTVRLVDDWPAILRRLPLLGEVMALTRNESAVHEKIGEYTEPEISGPHAIVHSSSGPIDLRIFLSKWAHGFAVEEDGKHSLHFFDAHGDAVHKVYSKEKTELAEYRMLVDIFRAEDQGQAIELTPRPPRKADTPDAEIDVAALQAGWRDLRDTHDFFGLLRKHGVSRLQAMRLAPEGFVRPVATDSIDRVLNAAAASELPIMIFVGNPGCLQIHTGPVRKIVPMGPWINVLDPGFNLHLRRDHVARAFVVDKPTDDGVVTSLELFDAQGDNIALLFGERKPGRPELPAWRELLGTMDAPADMS</sequence>
<feature type="domain" description="Haemin-degrading HemS/ChuX" evidence="1">
    <location>
        <begin position="213"/>
        <end position="343"/>
    </location>
</feature>
<dbReference type="Gene3D" id="3.40.1570.10">
    <property type="entry name" value="HemS/ChuS/ChuX like domains"/>
    <property type="match status" value="2"/>
</dbReference>
<dbReference type="Pfam" id="PF05171">
    <property type="entry name" value="HemS"/>
    <property type="match status" value="2"/>
</dbReference>